<evidence type="ECO:0000256" key="4">
    <source>
        <dbReference type="ARBA" id="ARBA00035393"/>
    </source>
</evidence>
<accession>A0AAJ7JDK9</accession>
<evidence type="ECO:0000256" key="6">
    <source>
        <dbReference type="RuleBase" id="RU365002"/>
    </source>
</evidence>
<gene>
    <name evidence="8" type="primary">LOC108631027</name>
</gene>
<dbReference type="InterPro" id="IPR019438">
    <property type="entry name" value="Q_salvage"/>
</dbReference>
<dbReference type="GO" id="GO:0006400">
    <property type="term" value="P:tRNA modification"/>
    <property type="evidence" value="ECO:0007669"/>
    <property type="project" value="TreeGrafter"/>
</dbReference>
<evidence type="ECO:0000256" key="5">
    <source>
        <dbReference type="ARBA" id="ARBA00048204"/>
    </source>
</evidence>
<name>A0AAJ7JDK9_9HYME</name>
<dbReference type="GO" id="GO:0016787">
    <property type="term" value="F:hydrolase activity"/>
    <property type="evidence" value="ECO:0007669"/>
    <property type="project" value="UniProtKB-KW"/>
</dbReference>
<proteinExistence type="inferred from homology"/>
<dbReference type="Proteomes" id="UP000694925">
    <property type="component" value="Unplaced"/>
</dbReference>
<keyword evidence="7" id="KW-1185">Reference proteome</keyword>
<comment type="function">
    <text evidence="6">Catalyzes the hydrolysis of queuosine 5'-phosphate, releasing the nucleobase queuine (q). Is required for salvage of queuine from exogenous queuosine (Q) that is imported and then converted to queuosine 5'-phosphate intracellularly.</text>
</comment>
<keyword evidence="1 6" id="KW-0378">Hydrolase</keyword>
<evidence type="ECO:0000313" key="8">
    <source>
        <dbReference type="RefSeq" id="XP_017890186.1"/>
    </source>
</evidence>
<evidence type="ECO:0000313" key="7">
    <source>
        <dbReference type="Proteomes" id="UP000694925"/>
    </source>
</evidence>
<dbReference type="PANTHER" id="PTHR21314:SF0">
    <property type="entry name" value="QUEUOSINE 5'-PHOSPHATE N-GLYCOSYLASE_HYDROLASE"/>
    <property type="match status" value="1"/>
</dbReference>
<comment type="similarity">
    <text evidence="2 6">Belongs to the QNG1 protein family.</text>
</comment>
<dbReference type="RefSeq" id="XP_017890186.1">
    <property type="nucleotide sequence ID" value="XM_018034697.2"/>
</dbReference>
<protein>
    <recommendedName>
        <fullName evidence="3 6">Queuosine 5'-phosphate N-glycosylase/hydrolase</fullName>
        <ecNumber evidence="6">3.2.2.-</ecNumber>
    </recommendedName>
    <alternativeName>
        <fullName evidence="4 6">Queuosine-nucleotide N-glycosylase/hydrolase</fullName>
    </alternativeName>
</protein>
<evidence type="ECO:0000256" key="1">
    <source>
        <dbReference type="ARBA" id="ARBA00022801"/>
    </source>
</evidence>
<dbReference type="AlphaFoldDB" id="A0AAJ7JDK9"/>
<organism evidence="7 8">
    <name type="scientific">Ceratina calcarata</name>
    <dbReference type="NCBI Taxonomy" id="156304"/>
    <lineage>
        <taxon>Eukaryota</taxon>
        <taxon>Metazoa</taxon>
        <taxon>Ecdysozoa</taxon>
        <taxon>Arthropoda</taxon>
        <taxon>Hexapoda</taxon>
        <taxon>Insecta</taxon>
        <taxon>Pterygota</taxon>
        <taxon>Neoptera</taxon>
        <taxon>Endopterygota</taxon>
        <taxon>Hymenoptera</taxon>
        <taxon>Apocrita</taxon>
        <taxon>Aculeata</taxon>
        <taxon>Apoidea</taxon>
        <taxon>Anthophila</taxon>
        <taxon>Apidae</taxon>
        <taxon>Ceratina</taxon>
        <taxon>Zadontomerus</taxon>
    </lineage>
</organism>
<evidence type="ECO:0000256" key="2">
    <source>
        <dbReference type="ARBA" id="ARBA00035119"/>
    </source>
</evidence>
<evidence type="ECO:0000256" key="3">
    <source>
        <dbReference type="ARBA" id="ARBA00035306"/>
    </source>
</evidence>
<reference evidence="8" key="1">
    <citation type="submission" date="2025-08" db="UniProtKB">
        <authorList>
            <consortium name="RefSeq"/>
        </authorList>
    </citation>
    <scope>IDENTIFICATION</scope>
    <source>
        <tissue evidence="8">Whole body</tissue>
    </source>
</reference>
<sequence length="343" mass="39749">MNAISSTMALMPRESAKFIAHRAKNVFIEEGGVKNLAYTVLEGLKSRKVSVNNFSQIEVHPSPEDPKAVDWIFVLDTLNYSFWSETDAPKWTVNGQTGYFALCAAIKRAIEEGKPIVDPKYYSQITRSEAERIFRGDSEASIPLLDERVKSLRETGRILLEKYQGSFVNCIKSCSRSTEQLLKCIVRDFESYRDEATYENQRVSFYKRVQILIGDIWACFKGQGIGEFEDIDHITMFADYRIPQVLVHFGAIRYNNTLLSRLQSDIELENGSEDEIEIRGCSIEVVERVKDEVRDLIERYPNLALKKSDINAVLIDHFLWDYRREHAEELERIPFHKTRCIYY</sequence>
<dbReference type="KEGG" id="ccal:108631027"/>
<dbReference type="PANTHER" id="PTHR21314">
    <property type="entry name" value="QUEUOSINE 5'-PHOSPHATE N-GLYCOSYLASE_HYDROLASE-RELATED"/>
    <property type="match status" value="1"/>
</dbReference>
<dbReference type="GeneID" id="108631027"/>
<dbReference type="EC" id="3.2.2.-" evidence="6"/>
<comment type="catalytic activity">
    <reaction evidence="5 6">
        <text>queuosine 5'-phosphate + H2O = queuine + D-ribose 5-phosphate</text>
        <dbReference type="Rhea" id="RHEA:75387"/>
        <dbReference type="ChEBI" id="CHEBI:15377"/>
        <dbReference type="ChEBI" id="CHEBI:17433"/>
        <dbReference type="ChEBI" id="CHEBI:78346"/>
        <dbReference type="ChEBI" id="CHEBI:194371"/>
    </reaction>
    <physiologicalReaction direction="left-to-right" evidence="5 6">
        <dbReference type="Rhea" id="RHEA:75388"/>
    </physiologicalReaction>
</comment>
<dbReference type="Pfam" id="PF10343">
    <property type="entry name" value="Q_salvage"/>
    <property type="match status" value="1"/>
</dbReference>